<comment type="caution">
    <text evidence="4">The sequence shown here is derived from an EMBL/GenBank/DDBJ whole genome shotgun (WGS) entry which is preliminary data.</text>
</comment>
<dbReference type="RefSeq" id="WP_368392070.1">
    <property type="nucleotide sequence ID" value="NZ_JBFRYC010000006.1"/>
</dbReference>
<evidence type="ECO:0000313" key="5">
    <source>
        <dbReference type="Proteomes" id="UP001557465"/>
    </source>
</evidence>
<accession>A0ABV3TKY2</accession>
<sequence>MTLVRTLIATATLAIISATAPQAATLAEIQKAGVFRVGTEGTYPPFTYHDASGKLTGFDVAIARAIAARLGVKVEFLEGRWDGLIAGIDANRYDAVINEVGITDARKQKYDFSQPYIASKAALIVRADDTDIKGFSDLNGKTAAQSLSSNYGAIATRNGATLIGTDGFAQSIALVLQHRADATVNDSLSFLDFKKHKPDAPVKLAATLPNADFSGVIIAKNQPELLAAINDALDAMKADGTYLKISQEYFGEDVSK</sequence>
<keyword evidence="5" id="KW-1185">Reference proteome</keyword>
<reference evidence="4 5" key="1">
    <citation type="journal article" date="2011" name="Int. J. Syst. Evol. Microbiol.">
        <title>Zhongshania antarctica gen. nov., sp. nov. and Zhongshania guokunii sp. nov., gammaproteobacteria respectively isolated from coastal attached (fast) ice and surface seawater of the Antarctic.</title>
        <authorList>
            <person name="Li H.J."/>
            <person name="Zhang X.Y."/>
            <person name="Chen C.X."/>
            <person name="Zhang Y.J."/>
            <person name="Gao Z.M."/>
            <person name="Yu Y."/>
            <person name="Chen X.L."/>
            <person name="Chen B."/>
            <person name="Zhang Y.Z."/>
        </authorList>
    </citation>
    <scope>NUCLEOTIDE SEQUENCE [LARGE SCALE GENOMIC DNA]</scope>
    <source>
        <strain evidence="4 5">15-R06ZXC-3</strain>
    </source>
</reference>
<dbReference type="CDD" id="cd13711">
    <property type="entry name" value="PBP2_Ngo0372_TcyA"/>
    <property type="match status" value="1"/>
</dbReference>
<dbReference type="SMART" id="SM00062">
    <property type="entry name" value="PBPb"/>
    <property type="match status" value="1"/>
</dbReference>
<dbReference type="Gene3D" id="3.40.190.10">
    <property type="entry name" value="Periplasmic binding protein-like II"/>
    <property type="match status" value="2"/>
</dbReference>
<dbReference type="InterPro" id="IPR001638">
    <property type="entry name" value="Solute-binding_3/MltF_N"/>
</dbReference>
<dbReference type="Proteomes" id="UP001557465">
    <property type="component" value="Unassembled WGS sequence"/>
</dbReference>
<evidence type="ECO:0000259" key="3">
    <source>
        <dbReference type="SMART" id="SM00062"/>
    </source>
</evidence>
<evidence type="ECO:0000256" key="2">
    <source>
        <dbReference type="SAM" id="SignalP"/>
    </source>
</evidence>
<dbReference type="SUPFAM" id="SSF53850">
    <property type="entry name" value="Periplasmic binding protein-like II"/>
    <property type="match status" value="1"/>
</dbReference>
<name>A0ABV3TKY2_9RHOB</name>
<gene>
    <name evidence="4" type="ORF">AB4874_11300</name>
</gene>
<evidence type="ECO:0000256" key="1">
    <source>
        <dbReference type="ARBA" id="ARBA00022729"/>
    </source>
</evidence>
<dbReference type="EMBL" id="JBFRYC010000006">
    <property type="protein sequence ID" value="MEX1662228.1"/>
    <property type="molecule type" value="Genomic_DNA"/>
</dbReference>
<feature type="chain" id="PRO_5047340652" evidence="2">
    <location>
        <begin position="24"/>
        <end position="256"/>
    </location>
</feature>
<dbReference type="PANTHER" id="PTHR35936:SF34">
    <property type="entry name" value="ABC TRANSPORTER EXTRACELLULAR-BINDING PROTEIN YCKB-RELATED"/>
    <property type="match status" value="1"/>
</dbReference>
<proteinExistence type="predicted"/>
<protein>
    <submittedName>
        <fullName evidence="4">Amino acid ABC transporter substrate-binding protein</fullName>
    </submittedName>
</protein>
<feature type="signal peptide" evidence="2">
    <location>
        <begin position="1"/>
        <end position="23"/>
    </location>
</feature>
<dbReference type="Pfam" id="PF00497">
    <property type="entry name" value="SBP_bac_3"/>
    <property type="match status" value="1"/>
</dbReference>
<organism evidence="4 5">
    <name type="scientific">Thioclava arctica</name>
    <dbReference type="NCBI Taxonomy" id="3238301"/>
    <lineage>
        <taxon>Bacteria</taxon>
        <taxon>Pseudomonadati</taxon>
        <taxon>Pseudomonadota</taxon>
        <taxon>Alphaproteobacteria</taxon>
        <taxon>Rhodobacterales</taxon>
        <taxon>Paracoccaceae</taxon>
        <taxon>Thioclava</taxon>
    </lineage>
</organism>
<feature type="domain" description="Solute-binding protein family 3/N-terminal" evidence="3">
    <location>
        <begin position="34"/>
        <end position="253"/>
    </location>
</feature>
<dbReference type="PANTHER" id="PTHR35936">
    <property type="entry name" value="MEMBRANE-BOUND LYTIC MUREIN TRANSGLYCOSYLASE F"/>
    <property type="match status" value="1"/>
</dbReference>
<evidence type="ECO:0000313" key="4">
    <source>
        <dbReference type="EMBL" id="MEX1662228.1"/>
    </source>
</evidence>
<keyword evidence="1 2" id="KW-0732">Signal</keyword>